<dbReference type="RefSeq" id="WP_181549403.1">
    <property type="nucleotide sequence ID" value="NZ_JACDUS010000001.1"/>
</dbReference>
<sequence>MDKRKAQSILMDREKLSTTPRCPACGKYFSLGERVVPACGDWGNTPQLVHQEDAVFEEASGRYIARRCVDVNKNQS</sequence>
<name>A0A7W0C5W7_9BACT</name>
<dbReference type="EMBL" id="JACDUS010000001">
    <property type="protein sequence ID" value="MBA2879697.1"/>
    <property type="molecule type" value="Genomic_DNA"/>
</dbReference>
<evidence type="ECO:0000313" key="1">
    <source>
        <dbReference type="EMBL" id="MBA2879697.1"/>
    </source>
</evidence>
<dbReference type="Proteomes" id="UP000525298">
    <property type="component" value="Unassembled WGS sequence"/>
</dbReference>
<gene>
    <name evidence="1" type="ORF">HNR65_000004</name>
</gene>
<comment type="caution">
    <text evidence="1">The sequence shown here is derived from an EMBL/GenBank/DDBJ whole genome shotgun (WGS) entry which is preliminary data.</text>
</comment>
<accession>A0A7W0C5W7</accession>
<reference evidence="1 2" key="1">
    <citation type="submission" date="2020-07" db="EMBL/GenBank/DDBJ databases">
        <title>Genomic Encyclopedia of Type Strains, Phase IV (KMG-IV): sequencing the most valuable type-strain genomes for metagenomic binning, comparative biology and taxonomic classification.</title>
        <authorList>
            <person name="Goeker M."/>
        </authorList>
    </citation>
    <scope>NUCLEOTIDE SEQUENCE [LARGE SCALE GENOMIC DNA]</scope>
    <source>
        <strain evidence="1 2">DSM 17721</strain>
    </source>
</reference>
<proteinExistence type="predicted"/>
<dbReference type="AlphaFoldDB" id="A0A7W0C5W7"/>
<keyword evidence="1" id="KW-0689">Ribosomal protein</keyword>
<dbReference type="GO" id="GO:0005840">
    <property type="term" value="C:ribosome"/>
    <property type="evidence" value="ECO:0007669"/>
    <property type="project" value="UniProtKB-KW"/>
</dbReference>
<organism evidence="1 2">
    <name type="scientific">Desulfosalsimonas propionicica</name>
    <dbReference type="NCBI Taxonomy" id="332175"/>
    <lineage>
        <taxon>Bacteria</taxon>
        <taxon>Pseudomonadati</taxon>
        <taxon>Thermodesulfobacteriota</taxon>
        <taxon>Desulfobacteria</taxon>
        <taxon>Desulfobacterales</taxon>
        <taxon>Desulfosalsimonadaceae</taxon>
        <taxon>Desulfosalsimonas</taxon>
    </lineage>
</organism>
<protein>
    <submittedName>
        <fullName evidence="1">Ribosomal protein L32</fullName>
    </submittedName>
</protein>
<keyword evidence="2" id="KW-1185">Reference proteome</keyword>
<keyword evidence="1" id="KW-0687">Ribonucleoprotein</keyword>
<evidence type="ECO:0000313" key="2">
    <source>
        <dbReference type="Proteomes" id="UP000525298"/>
    </source>
</evidence>